<evidence type="ECO:0000313" key="2">
    <source>
        <dbReference type="Proteomes" id="UP000297938"/>
    </source>
</evidence>
<evidence type="ECO:0000313" key="1">
    <source>
        <dbReference type="EMBL" id="TFJ26516.1"/>
    </source>
</evidence>
<protein>
    <submittedName>
        <fullName evidence="1">Uncharacterized protein</fullName>
    </submittedName>
</protein>
<gene>
    <name evidence="1" type="ORF">CKN69_07090</name>
</gene>
<proteinExistence type="predicted"/>
<comment type="caution">
    <text evidence="1">The sequence shown here is derived from an EMBL/GenBank/DDBJ whole genome shotgun (WGS) entry which is preliminary data.</text>
</comment>
<organism evidence="1 2">
    <name type="scientific">Carnobacterium divergens</name>
    <name type="common">Lactobacillus divergens</name>
    <dbReference type="NCBI Taxonomy" id="2748"/>
    <lineage>
        <taxon>Bacteria</taxon>
        <taxon>Bacillati</taxon>
        <taxon>Bacillota</taxon>
        <taxon>Bacilli</taxon>
        <taxon>Lactobacillales</taxon>
        <taxon>Carnobacteriaceae</taxon>
        <taxon>Carnobacterium</taxon>
    </lineage>
</organism>
<dbReference type="EMBL" id="NRPP01000011">
    <property type="protein sequence ID" value="TFJ26516.1"/>
    <property type="molecule type" value="Genomic_DNA"/>
</dbReference>
<reference evidence="1 2" key="1">
    <citation type="journal article" date="2018" name="Int. J. Food Microbiol.">
        <title>Growth of Carnobacterium spp. isolated from chilled vacuum-packaged meat under relevant acidic conditions.</title>
        <authorList>
            <person name="Zhang P."/>
            <person name="Badoni M."/>
            <person name="Ganzle M."/>
            <person name="Yang X."/>
        </authorList>
    </citation>
    <scope>NUCLEOTIDE SEQUENCE [LARGE SCALE GENOMIC DNA]</scope>
    <source>
        <strain evidence="1 2">B2</strain>
    </source>
</reference>
<name>A0A7Z8D0C7_CARDV</name>
<dbReference type="Proteomes" id="UP000297938">
    <property type="component" value="Unassembled WGS sequence"/>
</dbReference>
<dbReference type="RefSeq" id="WP_135026049.1">
    <property type="nucleotide sequence ID" value="NZ_JBFUWK010000004.1"/>
</dbReference>
<dbReference type="AlphaFoldDB" id="A0A7Z8D0C7"/>
<accession>A0A7Z8D0C7</accession>
<sequence>MILNPKLWEDVSIYAVDFLTDEVTERKIHKVLVFPTTFTTQDIQKAVIENFYQVKKVTLIEVQLDGLLLNTHESESIDY</sequence>